<sequence>MTEHPVDPLAEPQGDPAIDAFWNLARFHAKLNSMPSYFGPTPLESVPPPAWGFDDEEQLEQLLADGTTELSGTREEYGEELPEVGALGIVCDADGQPRVLVATAGVDVSGDVVTERLDVVWEPER</sequence>
<evidence type="ECO:0000313" key="2">
    <source>
        <dbReference type="Proteomes" id="UP001597351"/>
    </source>
</evidence>
<name>A0ABW4TQ78_9ACTN</name>
<gene>
    <name evidence="1" type="ORF">ACFSDE_18565</name>
</gene>
<evidence type="ECO:0000313" key="1">
    <source>
        <dbReference type="EMBL" id="MFD1948812.1"/>
    </source>
</evidence>
<dbReference type="EMBL" id="JBHUGD010000004">
    <property type="protein sequence ID" value="MFD1948812.1"/>
    <property type="molecule type" value="Genomic_DNA"/>
</dbReference>
<evidence type="ECO:0008006" key="3">
    <source>
        <dbReference type="Google" id="ProtNLM"/>
    </source>
</evidence>
<keyword evidence="2" id="KW-1185">Reference proteome</keyword>
<reference evidence="2" key="1">
    <citation type="journal article" date="2019" name="Int. J. Syst. Evol. Microbiol.">
        <title>The Global Catalogue of Microorganisms (GCM) 10K type strain sequencing project: providing services to taxonomists for standard genome sequencing and annotation.</title>
        <authorList>
            <consortium name="The Broad Institute Genomics Platform"/>
            <consortium name="The Broad Institute Genome Sequencing Center for Infectious Disease"/>
            <person name="Wu L."/>
            <person name="Ma J."/>
        </authorList>
    </citation>
    <scope>NUCLEOTIDE SEQUENCE [LARGE SCALE GENOMIC DNA]</scope>
    <source>
        <strain evidence="2">CGMCC 1.12477</strain>
    </source>
</reference>
<dbReference type="Proteomes" id="UP001597351">
    <property type="component" value="Unassembled WGS sequence"/>
</dbReference>
<dbReference type="Gene3D" id="3.10.400.10">
    <property type="entry name" value="Sulfate adenylyltransferase"/>
    <property type="match status" value="1"/>
</dbReference>
<organism evidence="1 2">
    <name type="scientific">Nocardioides aestuarii</name>
    <dbReference type="NCBI Taxonomy" id="252231"/>
    <lineage>
        <taxon>Bacteria</taxon>
        <taxon>Bacillati</taxon>
        <taxon>Actinomycetota</taxon>
        <taxon>Actinomycetes</taxon>
        <taxon>Propionibacteriales</taxon>
        <taxon>Nocardioidaceae</taxon>
        <taxon>Nocardioides</taxon>
    </lineage>
</organism>
<dbReference type="RefSeq" id="WP_343921645.1">
    <property type="nucleotide sequence ID" value="NZ_BAAAJT010000003.1"/>
</dbReference>
<proteinExistence type="predicted"/>
<comment type="caution">
    <text evidence="1">The sequence shown here is derived from an EMBL/GenBank/DDBJ whole genome shotgun (WGS) entry which is preliminary data.</text>
</comment>
<accession>A0ABW4TQ78</accession>
<protein>
    <recommendedName>
        <fullName evidence="3">ASCH domain-containing protein</fullName>
    </recommendedName>
</protein>